<evidence type="ECO:0000256" key="3">
    <source>
        <dbReference type="SAM" id="MobiDB-lite"/>
    </source>
</evidence>
<evidence type="ECO:0000256" key="1">
    <source>
        <dbReference type="PROSITE-ProRule" id="PRU00283"/>
    </source>
</evidence>
<dbReference type="Pfam" id="PF00240">
    <property type="entry name" value="ubiquitin"/>
    <property type="match status" value="1"/>
</dbReference>
<dbReference type="InterPro" id="IPR029071">
    <property type="entry name" value="Ubiquitin-like_domsf"/>
</dbReference>
<dbReference type="SMART" id="SM00129">
    <property type="entry name" value="KISc"/>
    <property type="match status" value="1"/>
</dbReference>
<dbReference type="InterPro" id="IPR027417">
    <property type="entry name" value="P-loop_NTPase"/>
</dbReference>
<feature type="domain" description="Ubiquitin-like" evidence="4">
    <location>
        <begin position="540"/>
        <end position="615"/>
    </location>
</feature>
<organism evidence="7 8">
    <name type="scientific">Symbiodinium necroappetens</name>
    <dbReference type="NCBI Taxonomy" id="1628268"/>
    <lineage>
        <taxon>Eukaryota</taxon>
        <taxon>Sar</taxon>
        <taxon>Alveolata</taxon>
        <taxon>Dinophyceae</taxon>
        <taxon>Suessiales</taxon>
        <taxon>Symbiodiniaceae</taxon>
        <taxon>Symbiodinium</taxon>
    </lineage>
</organism>
<dbReference type="PROSITE" id="PS50164">
    <property type="entry name" value="GIY_YIG"/>
    <property type="match status" value="1"/>
</dbReference>
<evidence type="ECO:0000313" key="7">
    <source>
        <dbReference type="EMBL" id="CAE7257569.1"/>
    </source>
</evidence>
<dbReference type="Gene3D" id="3.10.20.90">
    <property type="entry name" value="Phosphatidylinositol 3-kinase Catalytic Subunit, Chain A, domain 1"/>
    <property type="match status" value="1"/>
</dbReference>
<dbReference type="SUPFAM" id="SSF52540">
    <property type="entry name" value="P-loop containing nucleoside triphosphate hydrolases"/>
    <property type="match status" value="1"/>
</dbReference>
<dbReference type="Pfam" id="PF13475">
    <property type="entry name" value="DUF4116"/>
    <property type="match status" value="7"/>
</dbReference>
<dbReference type="GO" id="GO:0005524">
    <property type="term" value="F:ATP binding"/>
    <property type="evidence" value="ECO:0007669"/>
    <property type="project" value="UniProtKB-UniRule"/>
</dbReference>
<dbReference type="OrthoDB" id="3176171at2759"/>
<proteinExistence type="inferred from homology"/>
<dbReference type="GO" id="GO:0007018">
    <property type="term" value="P:microtubule-based movement"/>
    <property type="evidence" value="ECO:0007669"/>
    <property type="project" value="InterPro"/>
</dbReference>
<keyword evidence="1" id="KW-0067">ATP-binding</keyword>
<feature type="domain" description="GIY-YIG" evidence="6">
    <location>
        <begin position="56"/>
        <end position="139"/>
    </location>
</feature>
<dbReference type="GO" id="GO:0015630">
    <property type="term" value="C:microtubule cytoskeleton"/>
    <property type="evidence" value="ECO:0007669"/>
    <property type="project" value="TreeGrafter"/>
</dbReference>
<gene>
    <name evidence="7" type="primary">KIN14R</name>
    <name evidence="7" type="ORF">SNEC2469_LOCUS5728</name>
</gene>
<evidence type="ECO:0000256" key="2">
    <source>
        <dbReference type="SAM" id="Coils"/>
    </source>
</evidence>
<dbReference type="PRINTS" id="PR00380">
    <property type="entry name" value="KINESINHEAVY"/>
</dbReference>
<dbReference type="InterPro" id="IPR001752">
    <property type="entry name" value="Kinesin_motor_dom"/>
</dbReference>
<dbReference type="PROSITE" id="PS50067">
    <property type="entry name" value="KINESIN_MOTOR_2"/>
    <property type="match status" value="1"/>
</dbReference>
<dbReference type="CDD" id="cd17039">
    <property type="entry name" value="Ubl_ubiquitin_like"/>
    <property type="match status" value="1"/>
</dbReference>
<feature type="coiled-coil region" evidence="2">
    <location>
        <begin position="490"/>
        <end position="517"/>
    </location>
</feature>
<keyword evidence="1" id="KW-0547">Nucleotide-binding</keyword>
<dbReference type="Pfam" id="PF01541">
    <property type="entry name" value="GIY-YIG"/>
    <property type="match status" value="1"/>
</dbReference>
<keyword evidence="2" id="KW-0175">Coiled coil</keyword>
<name>A0A812MGA5_9DINO</name>
<dbReference type="InterPro" id="IPR027640">
    <property type="entry name" value="Kinesin-like_fam"/>
</dbReference>
<feature type="region of interest" description="Disordered" evidence="3">
    <location>
        <begin position="1"/>
        <end position="53"/>
    </location>
</feature>
<evidence type="ECO:0000259" key="5">
    <source>
        <dbReference type="PROSITE" id="PS50067"/>
    </source>
</evidence>
<feature type="domain" description="Kinesin motor" evidence="5">
    <location>
        <begin position="1248"/>
        <end position="1550"/>
    </location>
</feature>
<dbReference type="SUPFAM" id="SSF54236">
    <property type="entry name" value="Ubiquitin-like"/>
    <property type="match status" value="1"/>
</dbReference>
<keyword evidence="8" id="KW-1185">Reference proteome</keyword>
<reference evidence="7" key="1">
    <citation type="submission" date="2021-02" db="EMBL/GenBank/DDBJ databases">
        <authorList>
            <person name="Dougan E. K."/>
            <person name="Rhodes N."/>
            <person name="Thang M."/>
            <person name="Chan C."/>
        </authorList>
    </citation>
    <scope>NUCLEOTIDE SEQUENCE</scope>
</reference>
<protein>
    <submittedName>
        <fullName evidence="7">KIN14R protein</fullName>
    </submittedName>
</protein>
<dbReference type="InterPro" id="IPR036961">
    <property type="entry name" value="Kinesin_motor_dom_sf"/>
</dbReference>
<dbReference type="InterPro" id="IPR000305">
    <property type="entry name" value="GIY-YIG_endonuc"/>
</dbReference>
<dbReference type="PANTHER" id="PTHR47972:SF28">
    <property type="entry name" value="KINESIN-LIKE PROTEIN KLP-3"/>
    <property type="match status" value="1"/>
</dbReference>
<dbReference type="PANTHER" id="PTHR47972">
    <property type="entry name" value="KINESIN-LIKE PROTEIN KLP-3"/>
    <property type="match status" value="1"/>
</dbReference>
<evidence type="ECO:0000259" key="4">
    <source>
        <dbReference type="PROSITE" id="PS50053"/>
    </source>
</evidence>
<feature type="binding site" evidence="1">
    <location>
        <begin position="1314"/>
        <end position="1321"/>
    </location>
    <ligand>
        <name>ATP</name>
        <dbReference type="ChEBI" id="CHEBI:30616"/>
    </ligand>
</feature>
<dbReference type="Proteomes" id="UP000601435">
    <property type="component" value="Unassembled WGS sequence"/>
</dbReference>
<dbReference type="PROSITE" id="PS50053">
    <property type="entry name" value="UBIQUITIN_2"/>
    <property type="match status" value="1"/>
</dbReference>
<dbReference type="SMART" id="SM00213">
    <property type="entry name" value="UBQ"/>
    <property type="match status" value="1"/>
</dbReference>
<dbReference type="EMBL" id="CAJNJA010010442">
    <property type="protein sequence ID" value="CAE7257569.1"/>
    <property type="molecule type" value="Genomic_DNA"/>
</dbReference>
<accession>A0A812MGA5</accession>
<dbReference type="Pfam" id="PF00225">
    <property type="entry name" value="Kinesin"/>
    <property type="match status" value="1"/>
</dbReference>
<comment type="caution">
    <text evidence="7">The sequence shown here is derived from an EMBL/GenBank/DDBJ whole genome shotgun (WGS) entry which is preliminary data.</text>
</comment>
<dbReference type="GO" id="GO:0008017">
    <property type="term" value="F:microtubule binding"/>
    <property type="evidence" value="ECO:0007669"/>
    <property type="project" value="InterPro"/>
</dbReference>
<evidence type="ECO:0000313" key="8">
    <source>
        <dbReference type="Proteomes" id="UP000601435"/>
    </source>
</evidence>
<keyword evidence="1" id="KW-0505">Motor protein</keyword>
<feature type="coiled-coil region" evidence="2">
    <location>
        <begin position="291"/>
        <end position="463"/>
    </location>
</feature>
<dbReference type="InterPro" id="IPR035901">
    <property type="entry name" value="GIY-YIG_endonuc_sf"/>
</dbReference>
<feature type="compositionally biased region" description="Basic and acidic residues" evidence="3">
    <location>
        <begin position="29"/>
        <end position="38"/>
    </location>
</feature>
<comment type="similarity">
    <text evidence="1">Belongs to the TRAFAC class myosin-kinesin ATPase superfamily. Kinesin family.</text>
</comment>
<dbReference type="Gene3D" id="3.40.1440.10">
    <property type="entry name" value="GIY-YIG endonuclease"/>
    <property type="match status" value="1"/>
</dbReference>
<evidence type="ECO:0000259" key="6">
    <source>
        <dbReference type="PROSITE" id="PS50164"/>
    </source>
</evidence>
<sequence length="1554" mass="171772">MAVSQKRPAAATRSARKEVAGGPSADGGPKGEQRREVNVIEISDEEETSEDAAPSEGYCCYVLRSDNSARARTYTGITTDLKRRLRQHNGELCGGARATRCGGPWRVLCMVKGFPTKEDAARFEWRAKRQRAASSRKLVPLKGGLHRRCQNLCDVLRAERWTKSSRPARELPLAVTWFGGAPWQRVALPSYISTQCLEGDFQPSSSNKRRKRRISKDVLVPLRPLSDRLLKRAAGFSTAAWATHGREVMAEKLFQKPKVYDPTMADRSMLPPTNSRMQQMMDLGFDDANMHPEMEEKYSQLAEQLEAAQSQLQEAQAEMNRARGDEAKMALKLQSFQQVNRSQNALVRGELQKTRRKLAHMQSVAQRLKDQAAWLQAKSPNLSLPGELQGMPTEEEAAEEHAELAQLHERWEKDVAQLALDLEGRPRITGSAAEGSQEAQTRIEQLEQLAKKQAKQLDQQGKELEYFKGGAQASPSSSETLSTSGSFEEVASLRKDLEAAEEKTKEQVKKLKQLATAQNSSDKSVPCGFNKKHPRLAALMELRLNGLSGFICSLHCDVDSTILDVKTCICSLTEIPCIEQQLIYGSRELRDEEVLGKLGAAPGLSLELVLLREDPARAKALQSVRSNGLSLETLPEPLCQDRDIVLAAVKNTGFAILHAPPELRADREIALTSVRDRGFVLRYLDDSLKADREIVMAAVANDAFAVRHAAEPLKADREVALSAVTTHGSAVQYVSATLAEDREIALAAVKSSGAALRYLAPPFRKDREVVLAAVCSYGQALKFVLDEDLKRDPEIALTAVKSDFVAFQHVAPELAQTNPLIALAAVKQSAKIFKSLPDSVKSDREVALAAVSNDGFLLNRINEHLQIDRDIVLAAVSNSAVLGYACPEMRDDREVVMAAVRQEGTMLQYASGSLKSDAEVVLAAVKQNGFAVVYADRQLRSRRDVFLEAVRSSGSVLQWAAPEFREDLQIACAAVASNPSAVMFVAEDLKQKRRFWLAALRRNPAVAEFLPKRFRRDQGLRLLLRSTRSARLRCSRRRVHVKRTRRKTGLLPECLWTCRPRPGELKAYKKLDSEKGDLEAKLRTAGGRALPPQVVAKVQSAIAAGKKQVSEMRATVAVEIQQQLPQVLEEVMRSKAAELQKLLDKGSQEWKEKYAIECDRRRKLHNLVQELKGLFKLDHTVGFAAAKQIQISNADMGTKKSQSEMSTADILCLRACCVIPERLESTAKGSLERALARHRQSVLRSEMSLLSCVSKRRCGAVADDPSAGIVRVEESFQFNEIYRQNSSQEDLFTGIRDLVVSMLDGYNVCMFAYGQTGSGKTHSMQGTRDNPGVYTRTFNELFKVAKERTGWKIELKGACVEIYNEEIRDLLGPGDKKQKLQVRQGKEGNYVPGLTMQPVNNAEEVEMLLSTAQTNRTVAATDMNLHSSRSHLAVQILGTMTNPDGKQFLSAITLVDLAGSERLAKSGVAGDRAKEAIAINKSLSALGDVIAARAQKQGHTPYRNSVLTHFLQDSLGGDSKTLMLLQLNPCGSHVEESMCSLNFGARVNAVEMKK</sequence>
<dbReference type="Gene3D" id="3.40.850.10">
    <property type="entry name" value="Kinesin motor domain"/>
    <property type="match status" value="1"/>
</dbReference>
<dbReference type="InterPro" id="IPR025197">
    <property type="entry name" value="DUF4116"/>
</dbReference>
<dbReference type="GO" id="GO:0003777">
    <property type="term" value="F:microtubule motor activity"/>
    <property type="evidence" value="ECO:0007669"/>
    <property type="project" value="InterPro"/>
</dbReference>
<dbReference type="InterPro" id="IPR000626">
    <property type="entry name" value="Ubiquitin-like_dom"/>
</dbReference>